<reference evidence="2 3" key="1">
    <citation type="submission" date="2020-02" db="EMBL/GenBank/DDBJ databases">
        <title>Genome sequence of the type strain DSM 27180 of Arthrobacter silviterrae.</title>
        <authorList>
            <person name="Gao J."/>
            <person name="Sun J."/>
        </authorList>
    </citation>
    <scope>NUCLEOTIDE SEQUENCE [LARGE SCALE GENOMIC DNA]</scope>
    <source>
        <strain evidence="2 3">DSM 27180</strain>
    </source>
</reference>
<dbReference type="Pfam" id="PF01381">
    <property type="entry name" value="HTH_3"/>
    <property type="match status" value="1"/>
</dbReference>
<feature type="domain" description="HTH cro/C1-type" evidence="1">
    <location>
        <begin position="3"/>
        <end position="58"/>
    </location>
</feature>
<dbReference type="InterPro" id="IPR001387">
    <property type="entry name" value="Cro/C1-type_HTH"/>
</dbReference>
<comment type="caution">
    <text evidence="2">The sequence shown here is derived from an EMBL/GenBank/DDBJ whole genome shotgun (WGS) entry which is preliminary data.</text>
</comment>
<accession>A0ABX0DCE1</accession>
<proteinExistence type="predicted"/>
<sequence length="74" mass="7964">MALQQARLAAGMSQRELSARTGVTQSAISNLESESYTLYAERLFKLLGECGVTITAEWDDSADPLRSAESGGPR</sequence>
<keyword evidence="3" id="KW-1185">Reference proteome</keyword>
<name>A0ABX0DCE1_9MICC</name>
<dbReference type="SUPFAM" id="SSF47413">
    <property type="entry name" value="lambda repressor-like DNA-binding domains"/>
    <property type="match status" value="1"/>
</dbReference>
<dbReference type="Gene3D" id="1.10.260.40">
    <property type="entry name" value="lambda repressor-like DNA-binding domains"/>
    <property type="match status" value="1"/>
</dbReference>
<evidence type="ECO:0000313" key="2">
    <source>
        <dbReference type="EMBL" id="NGN82083.1"/>
    </source>
</evidence>
<dbReference type="SMART" id="SM00530">
    <property type="entry name" value="HTH_XRE"/>
    <property type="match status" value="1"/>
</dbReference>
<evidence type="ECO:0000259" key="1">
    <source>
        <dbReference type="PROSITE" id="PS50943"/>
    </source>
</evidence>
<protein>
    <submittedName>
        <fullName evidence="2">Helix-turn-helix transcriptional regulator</fullName>
    </submittedName>
</protein>
<dbReference type="RefSeq" id="WP_165180230.1">
    <property type="nucleotide sequence ID" value="NZ_JAAKZI010000001.1"/>
</dbReference>
<dbReference type="CDD" id="cd00093">
    <property type="entry name" value="HTH_XRE"/>
    <property type="match status" value="1"/>
</dbReference>
<dbReference type="EMBL" id="JAAKZI010000001">
    <property type="protein sequence ID" value="NGN82083.1"/>
    <property type="molecule type" value="Genomic_DNA"/>
</dbReference>
<dbReference type="PROSITE" id="PS50943">
    <property type="entry name" value="HTH_CROC1"/>
    <property type="match status" value="1"/>
</dbReference>
<evidence type="ECO:0000313" key="3">
    <source>
        <dbReference type="Proteomes" id="UP000479226"/>
    </source>
</evidence>
<dbReference type="Proteomes" id="UP000479226">
    <property type="component" value="Unassembled WGS sequence"/>
</dbReference>
<dbReference type="InterPro" id="IPR010982">
    <property type="entry name" value="Lambda_DNA-bd_dom_sf"/>
</dbReference>
<organism evidence="2 3">
    <name type="scientific">Arthrobacter silviterrae</name>
    <dbReference type="NCBI Taxonomy" id="2026658"/>
    <lineage>
        <taxon>Bacteria</taxon>
        <taxon>Bacillati</taxon>
        <taxon>Actinomycetota</taxon>
        <taxon>Actinomycetes</taxon>
        <taxon>Micrococcales</taxon>
        <taxon>Micrococcaceae</taxon>
        <taxon>Arthrobacter</taxon>
    </lineage>
</organism>
<gene>
    <name evidence="2" type="ORF">G6N77_01195</name>
</gene>